<dbReference type="FunFam" id="3.40.50.300:FF:000482">
    <property type="entry name" value="Multidrug resistance-associated protein member 4"/>
    <property type="match status" value="1"/>
</dbReference>
<evidence type="ECO:0000256" key="23">
    <source>
        <dbReference type="ARBA" id="ARBA00023303"/>
    </source>
</evidence>
<dbReference type="GO" id="GO:0005789">
    <property type="term" value="C:endoplasmic reticulum membrane"/>
    <property type="evidence" value="ECO:0007669"/>
    <property type="project" value="UniProtKB-SubCell"/>
</dbReference>
<dbReference type="PROSITE" id="PS50929">
    <property type="entry name" value="ABC_TM1F"/>
    <property type="match status" value="2"/>
</dbReference>
<evidence type="ECO:0000256" key="5">
    <source>
        <dbReference type="ARBA" id="ARBA00009118"/>
    </source>
</evidence>
<feature type="domain" description="ABC transmembrane type-1" evidence="34">
    <location>
        <begin position="791"/>
        <end position="1094"/>
    </location>
</feature>
<keyword evidence="16 32" id="KW-1133">Transmembrane helix</keyword>
<dbReference type="GO" id="GO:0031901">
    <property type="term" value="C:early endosome membrane"/>
    <property type="evidence" value="ECO:0007669"/>
    <property type="project" value="UniProtKB-SubCell"/>
</dbReference>
<dbReference type="InterPro" id="IPR009147">
    <property type="entry name" value="CFTR/ABCC7"/>
</dbReference>
<comment type="similarity">
    <text evidence="6">Belongs to the ABC transporter superfamily. ABCC family. Conjugate transporter (TC 3.A.1.208) subfamily.</text>
</comment>
<sequence length="1434" mass="161011">MKLGHKRPLKESDLYQVQEEDVSQTLGDAMQRKWNEEIERSKKAGRKPKYYKALLRCFGVQYARVGILAAIEECVLRVVQPLLLGGLIRYYDNRYVVSLTSGIMQPICLGGLIRYFNKEEGYTVIDGWLFSVGVVMGSVLYVFTHHPYFFRVQRSGMQLRVSSCALLYRKALRLSKTALGETTIGQMVNLLSNDVNRFDTSCIFLHYLWIGPLQTLIVVVILWYEIGPSCLAGIFLLILFVPFQSWLGKVFSRLRLATAHLTDDRVRIMNEIVNAMRVIKMYAWEKPFTELVELSRKSEIGVIMKTNYFRAINMSVFFTSSKVIVFLCLLTFILTGNILTAEKVFVTISLINNVRLVMTLFFPFGIAMGSEMLVSCDRLEDFLQMEEREETNSVQRSNLRPKPRDCSLTVTGLTAKWSSATEENTLTNVSCSVKAGELLAVIGPVGAGKGSLLNAILGELPAKSGSIKLQGKIAYASQEPWVFSGTVRQNIVFGQPYHEKKYNEVLRVCALETDLDQFPNRDLTTVGERGMSLSGGQKARVNLARAVYCDADIYLLDDPLSAVDTHVGRHLFDSCIMQHLQHKVRILVTHQLQFLKSASQILVLREGHMEAIGSYHQLVNSGMDFASMLSESQEEVKIPTVLRNTSRGGTVINGAIPKVKLLQDLELASSPPSQFSGRVRNDSISSLHDSVEAENIMTISGAHTTNSSYSVCDDSLPTSPRSPKQHLAHRSDKIFIATEEEKSELLVGKGDDAEEENDKGQTGSEMRSHGTVKNKVYMQYLRAGSGWCVIIILIILNVLTQILFSGTDYWLSYWTNGEQLRARLAVNMSTGSNGTNYSYTDTPVPEGYLDTVTNVYIYTGMTIGLFVLSMGRTVLFFVVCMASSRQLHNKMFRTVIRVPIQFFDLHPVGQMLNRFTKDLGQIDEMLPITVFDVISIFLHFIGIIGVISYINVWVLLPTVLLGGIFISLRRFYLSTARDVKRLEGITRSPVFSHLSASLQGLTTIRAFQVQQSFIQDFDHHQDLHSSAWFLFLSTTRWFGICLDWISCIYIAVVTFGFMGMKDALGGDIGLAISSAMLLSGMFQWGVRQSAEVENQMTSVERVLEYSSLESEAPLETDKDKTPRADWPERGVITFGDVSLRYNKDDPPVLKNLNFSIKRKEKVGIVGRTGAGKSSLLTSLFRLTEPMGTITIDDININQLGLHDVRKNISIIPQDPTLFSGTMRKNLDPFTQYTDDQLWRALEEVQLKEAICDLEGGLEARISEGGSNLSVGQRQLVCLARAILRHNRILVLDEATANVDPRTDGLIQQTIRSKFQECTVLTIAHRLHTIMDSDRVMVLNAGSLHEFDEPHILLNKENSMFHSLVQQTGRGASEMLHQIAKKAYHERHKDDAPSSTTERQDNVEGDCEKRDNAGDCERRDDTEGDGETRIHKPVT</sequence>
<dbReference type="InterPro" id="IPR017871">
    <property type="entry name" value="ABC_transporter-like_CS"/>
</dbReference>
<feature type="domain" description="ABC transmembrane type-1" evidence="34">
    <location>
        <begin position="96"/>
        <end position="370"/>
    </location>
</feature>
<accession>A0AAE1EYE9</accession>
<feature type="transmembrane region" description="Helical" evidence="32">
    <location>
        <begin position="314"/>
        <end position="334"/>
    </location>
</feature>
<evidence type="ECO:0000256" key="6">
    <source>
        <dbReference type="ARBA" id="ARBA00009726"/>
    </source>
</evidence>
<evidence type="ECO:0000256" key="27">
    <source>
        <dbReference type="ARBA" id="ARBA00033163"/>
    </source>
</evidence>
<feature type="transmembrane region" description="Helical" evidence="32">
    <location>
        <begin position="204"/>
        <end position="224"/>
    </location>
</feature>
<feature type="compositionally biased region" description="Basic and acidic residues" evidence="31">
    <location>
        <begin position="1386"/>
        <end position="1434"/>
    </location>
</feature>
<dbReference type="InterPro" id="IPR003439">
    <property type="entry name" value="ABC_transporter-like_ATP-bd"/>
</dbReference>
<dbReference type="GO" id="GO:0034707">
    <property type="term" value="C:chloride channel complex"/>
    <property type="evidence" value="ECO:0007669"/>
    <property type="project" value="UniProtKB-KW"/>
</dbReference>
<feature type="compositionally biased region" description="Polar residues" evidence="31">
    <location>
        <begin position="711"/>
        <end position="722"/>
    </location>
</feature>
<keyword evidence="19" id="KW-0869">Chloride channel</keyword>
<evidence type="ECO:0000256" key="2">
    <source>
        <dbReference type="ARBA" id="ARBA00004424"/>
    </source>
</evidence>
<keyword evidence="22" id="KW-0413">Isomerase</keyword>
<keyword evidence="36" id="KW-1185">Reference proteome</keyword>
<keyword evidence="11 32" id="KW-0812">Transmembrane</keyword>
<evidence type="ECO:0000256" key="26">
    <source>
        <dbReference type="ARBA" id="ARBA00031358"/>
    </source>
</evidence>
<feature type="transmembrane region" description="Helical" evidence="32">
    <location>
        <begin position="855"/>
        <end position="883"/>
    </location>
</feature>
<dbReference type="EMBL" id="JAWQEG010003974">
    <property type="protein sequence ID" value="KAK3863656.1"/>
    <property type="molecule type" value="Genomic_DNA"/>
</dbReference>
<dbReference type="Gene3D" id="1.20.1560.10">
    <property type="entry name" value="ABC transporter type 1, transmembrane domain"/>
    <property type="match status" value="2"/>
</dbReference>
<organism evidence="35 36">
    <name type="scientific">Petrolisthes cinctipes</name>
    <name type="common">Flat porcelain crab</name>
    <dbReference type="NCBI Taxonomy" id="88211"/>
    <lineage>
        <taxon>Eukaryota</taxon>
        <taxon>Metazoa</taxon>
        <taxon>Ecdysozoa</taxon>
        <taxon>Arthropoda</taxon>
        <taxon>Crustacea</taxon>
        <taxon>Multicrustacea</taxon>
        <taxon>Malacostraca</taxon>
        <taxon>Eumalacostraca</taxon>
        <taxon>Eucarida</taxon>
        <taxon>Decapoda</taxon>
        <taxon>Pleocyemata</taxon>
        <taxon>Anomura</taxon>
        <taxon>Galatheoidea</taxon>
        <taxon>Porcellanidae</taxon>
        <taxon>Petrolisthes</taxon>
    </lineage>
</organism>
<dbReference type="CDD" id="cd18593">
    <property type="entry name" value="ABC_6TM_MRP4_D1_like"/>
    <property type="match status" value="1"/>
</dbReference>
<feature type="transmembrane region" description="Helical" evidence="32">
    <location>
        <begin position="953"/>
        <end position="972"/>
    </location>
</feature>
<name>A0AAE1EYE9_PETCI</name>
<dbReference type="Pfam" id="PF00664">
    <property type="entry name" value="ABC_membrane"/>
    <property type="match status" value="2"/>
</dbReference>
<feature type="transmembrane region" description="Helical" evidence="32">
    <location>
        <begin position="783"/>
        <end position="804"/>
    </location>
</feature>
<keyword evidence="10" id="KW-0597">Phosphoprotein</keyword>
<dbReference type="PANTHER" id="PTHR24223:SF456">
    <property type="entry name" value="MULTIDRUG RESISTANCE-ASSOCIATED PROTEIN LETHAL(2)03659"/>
    <property type="match status" value="1"/>
</dbReference>
<dbReference type="EC" id="5.6.1.6" evidence="7"/>
<evidence type="ECO:0000256" key="28">
    <source>
        <dbReference type="ARBA" id="ARBA00034073"/>
    </source>
</evidence>
<dbReference type="GO" id="GO:0016887">
    <property type="term" value="F:ATP hydrolysis activity"/>
    <property type="evidence" value="ECO:0007669"/>
    <property type="project" value="InterPro"/>
</dbReference>
<evidence type="ECO:0000256" key="8">
    <source>
        <dbReference type="ARBA" id="ARBA00016668"/>
    </source>
</evidence>
<keyword evidence="14" id="KW-0256">Endoplasmic reticulum</keyword>
<dbReference type="GO" id="GO:0005524">
    <property type="term" value="F:ATP binding"/>
    <property type="evidence" value="ECO:0007669"/>
    <property type="project" value="UniProtKB-KW"/>
</dbReference>
<evidence type="ECO:0000256" key="21">
    <source>
        <dbReference type="ARBA" id="ARBA00023214"/>
    </source>
</evidence>
<evidence type="ECO:0000256" key="9">
    <source>
        <dbReference type="ARBA" id="ARBA00022448"/>
    </source>
</evidence>
<dbReference type="PRINTS" id="PR01851">
    <property type="entry name" value="CYSFIBREGLTR"/>
</dbReference>
<keyword evidence="15" id="KW-0067">ATP-binding</keyword>
<keyword evidence="12" id="KW-0547">Nucleotide-binding</keyword>
<dbReference type="FunFam" id="1.20.1560.10:FF:000026">
    <property type="entry name" value="Multidrug resistance-associated protein lethal(2)03659"/>
    <property type="match status" value="1"/>
</dbReference>
<evidence type="ECO:0000256" key="14">
    <source>
        <dbReference type="ARBA" id="ARBA00022824"/>
    </source>
</evidence>
<dbReference type="InterPro" id="IPR003593">
    <property type="entry name" value="AAA+_ATPase"/>
</dbReference>
<feature type="transmembrane region" description="Helical" evidence="32">
    <location>
        <begin position="925"/>
        <end position="947"/>
    </location>
</feature>
<dbReference type="InterPro" id="IPR050173">
    <property type="entry name" value="ABC_transporter_C-like"/>
</dbReference>
<dbReference type="CDD" id="cd03244">
    <property type="entry name" value="ABCC_MRP_domain2"/>
    <property type="match status" value="1"/>
</dbReference>
<keyword evidence="13" id="KW-0967">Endosome</keyword>
<dbReference type="Pfam" id="PF00005">
    <property type="entry name" value="ABC_tran"/>
    <property type="match status" value="2"/>
</dbReference>
<evidence type="ECO:0000256" key="30">
    <source>
        <dbReference type="ARBA" id="ARBA00048778"/>
    </source>
</evidence>
<proteinExistence type="inferred from homology"/>
<evidence type="ECO:0000256" key="24">
    <source>
        <dbReference type="ARBA" id="ARBA00024167"/>
    </source>
</evidence>
<comment type="catalytic activity">
    <reaction evidence="29">
        <text>hydrogencarbonate(in) = hydrogencarbonate(out)</text>
        <dbReference type="Rhea" id="RHEA:28695"/>
        <dbReference type="ChEBI" id="CHEBI:17544"/>
    </reaction>
</comment>
<evidence type="ECO:0000256" key="13">
    <source>
        <dbReference type="ARBA" id="ARBA00022753"/>
    </source>
</evidence>
<evidence type="ECO:0000256" key="22">
    <source>
        <dbReference type="ARBA" id="ARBA00023235"/>
    </source>
</evidence>
<dbReference type="PROSITE" id="PS50893">
    <property type="entry name" value="ABC_TRANSPORTER_2"/>
    <property type="match status" value="2"/>
</dbReference>
<dbReference type="FunFam" id="3.40.50.300:FF:000163">
    <property type="entry name" value="Multidrug resistance-associated protein member 4"/>
    <property type="match status" value="1"/>
</dbReference>
<reference evidence="35" key="1">
    <citation type="submission" date="2023-10" db="EMBL/GenBank/DDBJ databases">
        <title>Genome assemblies of two species of porcelain crab, Petrolisthes cinctipes and Petrolisthes manimaculis (Anomura: Porcellanidae).</title>
        <authorList>
            <person name="Angst P."/>
        </authorList>
    </citation>
    <scope>NUCLEOTIDE SEQUENCE</scope>
    <source>
        <strain evidence="35">PB745_01</strain>
        <tissue evidence="35">Gill</tissue>
    </source>
</reference>
<keyword evidence="9" id="KW-0813">Transport</keyword>
<dbReference type="FunFam" id="1.20.1560.10:FF:000014">
    <property type="entry name" value="Multidrug resistance-associated protein member 4"/>
    <property type="match status" value="1"/>
</dbReference>
<dbReference type="CDD" id="cd03250">
    <property type="entry name" value="ABCC_MRP_domain1"/>
    <property type="match status" value="1"/>
</dbReference>
<keyword evidence="21" id="KW-0868">Chloride</keyword>
<evidence type="ECO:0000256" key="32">
    <source>
        <dbReference type="SAM" id="Phobius"/>
    </source>
</evidence>
<dbReference type="PROSITE" id="PS00211">
    <property type="entry name" value="ABC_TRANSPORTER_1"/>
    <property type="match status" value="2"/>
</dbReference>
<dbReference type="InterPro" id="IPR027417">
    <property type="entry name" value="P-loop_NTPase"/>
</dbReference>
<dbReference type="Proteomes" id="UP001286313">
    <property type="component" value="Unassembled WGS sequence"/>
</dbReference>
<evidence type="ECO:0000313" key="35">
    <source>
        <dbReference type="EMBL" id="KAK3863656.1"/>
    </source>
</evidence>
<dbReference type="PANTHER" id="PTHR24223">
    <property type="entry name" value="ATP-BINDING CASSETTE SUB-FAMILY C"/>
    <property type="match status" value="1"/>
</dbReference>
<feature type="region of interest" description="Disordered" evidence="31">
    <location>
        <begin position="745"/>
        <end position="767"/>
    </location>
</feature>
<keyword evidence="20" id="KW-0325">Glycoprotein</keyword>
<dbReference type="InterPro" id="IPR030240">
    <property type="entry name" value="ABCC4_TMD1"/>
</dbReference>
<evidence type="ECO:0000256" key="3">
    <source>
        <dbReference type="ARBA" id="ARBA00004477"/>
    </source>
</evidence>
<evidence type="ECO:0000256" key="1">
    <source>
        <dbReference type="ARBA" id="ARBA00004195"/>
    </source>
</evidence>
<dbReference type="InterPro" id="IPR011527">
    <property type="entry name" value="ABC1_TM_dom"/>
</dbReference>
<evidence type="ECO:0000259" key="34">
    <source>
        <dbReference type="PROSITE" id="PS50929"/>
    </source>
</evidence>
<feature type="transmembrane region" description="Helical" evidence="32">
    <location>
        <begin position="1037"/>
        <end position="1058"/>
    </location>
</feature>
<keyword evidence="23" id="KW-0407">Ion channel</keyword>
<evidence type="ECO:0000256" key="18">
    <source>
        <dbReference type="ARBA" id="ARBA00023136"/>
    </source>
</evidence>
<dbReference type="GO" id="GO:0016324">
    <property type="term" value="C:apical plasma membrane"/>
    <property type="evidence" value="ECO:0007669"/>
    <property type="project" value="UniProtKB-SubCell"/>
</dbReference>
<evidence type="ECO:0000256" key="25">
    <source>
        <dbReference type="ARBA" id="ARBA00029720"/>
    </source>
</evidence>
<evidence type="ECO:0000256" key="20">
    <source>
        <dbReference type="ARBA" id="ARBA00023180"/>
    </source>
</evidence>
<dbReference type="Gene3D" id="3.40.50.300">
    <property type="entry name" value="P-loop containing nucleotide triphosphate hydrolases"/>
    <property type="match status" value="2"/>
</dbReference>
<evidence type="ECO:0000256" key="11">
    <source>
        <dbReference type="ARBA" id="ARBA00022692"/>
    </source>
</evidence>
<evidence type="ECO:0000256" key="4">
    <source>
        <dbReference type="ARBA" id="ARBA00004520"/>
    </source>
</evidence>
<evidence type="ECO:0000256" key="17">
    <source>
        <dbReference type="ARBA" id="ARBA00023065"/>
    </source>
</evidence>
<feature type="transmembrane region" description="Helical" evidence="32">
    <location>
        <begin position="95"/>
        <end position="116"/>
    </location>
</feature>
<evidence type="ECO:0000256" key="10">
    <source>
        <dbReference type="ARBA" id="ARBA00022553"/>
    </source>
</evidence>
<evidence type="ECO:0000259" key="33">
    <source>
        <dbReference type="PROSITE" id="PS50893"/>
    </source>
</evidence>
<protein>
    <recommendedName>
        <fullName evidence="8">Cystic fibrosis transmembrane conductance regulator</fullName>
        <ecNumber evidence="7">5.6.1.6</ecNumber>
    </recommendedName>
    <alternativeName>
        <fullName evidence="25">ATP-binding cassette sub-family C member 7</fullName>
    </alternativeName>
    <alternativeName>
        <fullName evidence="26">Channel conductance-controlling ATPase</fullName>
    </alternativeName>
    <alternativeName>
        <fullName evidence="27">cAMP-dependent chloride channel</fullName>
    </alternativeName>
</protein>
<comment type="catalytic activity">
    <reaction evidence="28">
        <text>ATP + H2O + closed Cl(-) channel = ADP + phosphate + open Cl(-) channel.</text>
        <dbReference type="EC" id="5.6.1.6"/>
    </reaction>
</comment>
<evidence type="ECO:0000256" key="29">
    <source>
        <dbReference type="ARBA" id="ARBA00044653"/>
    </source>
</evidence>
<comment type="catalytic activity">
    <reaction evidence="24">
        <text>chloride(in) = chloride(out)</text>
        <dbReference type="Rhea" id="RHEA:29823"/>
        <dbReference type="ChEBI" id="CHEBI:17996"/>
    </reaction>
</comment>
<gene>
    <name evidence="35" type="ORF">Pcinc_030600</name>
</gene>
<evidence type="ECO:0000256" key="31">
    <source>
        <dbReference type="SAM" id="MobiDB-lite"/>
    </source>
</evidence>
<comment type="similarity">
    <text evidence="5">Belongs to the ABC transporter superfamily. ABCC family. CFTR transporter (TC 3.A.1.202) subfamily.</text>
</comment>
<comment type="subcellular location">
    <subcellularLocation>
        <location evidence="2">Apical cell membrane</location>
        <topology evidence="2">Multi-pass membrane protein</topology>
    </subcellularLocation>
    <subcellularLocation>
        <location evidence="4">Early endosome membrane</location>
        <topology evidence="4">Multi-pass membrane protein</topology>
    </subcellularLocation>
    <subcellularLocation>
        <location evidence="3">Endoplasmic reticulum membrane</location>
        <topology evidence="3">Multi-pass membrane protein</topology>
    </subcellularLocation>
    <subcellularLocation>
        <location evidence="1">Recycling endosome membrane</location>
        <topology evidence="1">Multi-pass membrane protein</topology>
    </subcellularLocation>
</comment>
<dbReference type="GO" id="GO:0005260">
    <property type="term" value="F:intracellularly ATP-gated chloride channel activity"/>
    <property type="evidence" value="ECO:0007669"/>
    <property type="project" value="UniProtKB-EC"/>
</dbReference>
<feature type="transmembrane region" description="Helical" evidence="32">
    <location>
        <begin position="230"/>
        <end position="247"/>
    </location>
</feature>
<feature type="domain" description="ABC transporter" evidence="33">
    <location>
        <begin position="408"/>
        <end position="631"/>
    </location>
</feature>
<evidence type="ECO:0000256" key="7">
    <source>
        <dbReference type="ARBA" id="ARBA00012195"/>
    </source>
</evidence>
<keyword evidence="18 32" id="KW-0472">Membrane</keyword>
<dbReference type="GO" id="GO:0055038">
    <property type="term" value="C:recycling endosome membrane"/>
    <property type="evidence" value="ECO:0007669"/>
    <property type="project" value="UniProtKB-SubCell"/>
</dbReference>
<dbReference type="GO" id="GO:0140359">
    <property type="term" value="F:ABC-type transporter activity"/>
    <property type="evidence" value="ECO:0007669"/>
    <property type="project" value="InterPro"/>
</dbReference>
<evidence type="ECO:0000313" key="36">
    <source>
        <dbReference type="Proteomes" id="UP001286313"/>
    </source>
</evidence>
<dbReference type="SUPFAM" id="SSF52540">
    <property type="entry name" value="P-loop containing nucleoside triphosphate hydrolases"/>
    <property type="match status" value="2"/>
</dbReference>
<evidence type="ECO:0000256" key="16">
    <source>
        <dbReference type="ARBA" id="ARBA00022989"/>
    </source>
</evidence>
<feature type="region of interest" description="Disordered" evidence="31">
    <location>
        <begin position="711"/>
        <end position="731"/>
    </location>
</feature>
<dbReference type="SUPFAM" id="SSF90123">
    <property type="entry name" value="ABC transporter transmembrane region"/>
    <property type="match status" value="2"/>
</dbReference>
<evidence type="ECO:0000256" key="12">
    <source>
        <dbReference type="ARBA" id="ARBA00022741"/>
    </source>
</evidence>
<comment type="caution">
    <text evidence="35">The sequence shown here is derived from an EMBL/GenBank/DDBJ whole genome shotgun (WGS) entry which is preliminary data.</text>
</comment>
<evidence type="ECO:0000256" key="15">
    <source>
        <dbReference type="ARBA" id="ARBA00022840"/>
    </source>
</evidence>
<evidence type="ECO:0000256" key="19">
    <source>
        <dbReference type="ARBA" id="ARBA00023173"/>
    </source>
</evidence>
<keyword evidence="17" id="KW-0406">Ion transport</keyword>
<dbReference type="InterPro" id="IPR036640">
    <property type="entry name" value="ABC1_TM_sf"/>
</dbReference>
<dbReference type="SMART" id="SM00382">
    <property type="entry name" value="AAA"/>
    <property type="match status" value="2"/>
</dbReference>
<feature type="transmembrane region" description="Helical" evidence="32">
    <location>
        <begin position="354"/>
        <end position="374"/>
    </location>
</feature>
<feature type="transmembrane region" description="Helical" evidence="32">
    <location>
        <begin position="128"/>
        <end position="150"/>
    </location>
</feature>
<feature type="domain" description="ABC transporter" evidence="33">
    <location>
        <begin position="1132"/>
        <end position="1365"/>
    </location>
</feature>
<comment type="catalytic activity">
    <reaction evidence="30">
        <text>ATP + H2O = ADP + phosphate + H(+)</text>
        <dbReference type="Rhea" id="RHEA:13065"/>
        <dbReference type="ChEBI" id="CHEBI:15377"/>
        <dbReference type="ChEBI" id="CHEBI:15378"/>
        <dbReference type="ChEBI" id="CHEBI:30616"/>
        <dbReference type="ChEBI" id="CHEBI:43474"/>
        <dbReference type="ChEBI" id="CHEBI:456216"/>
    </reaction>
    <physiologicalReaction direction="left-to-right" evidence="30">
        <dbReference type="Rhea" id="RHEA:13066"/>
    </physiologicalReaction>
</comment>
<feature type="region of interest" description="Disordered" evidence="31">
    <location>
        <begin position="1382"/>
        <end position="1434"/>
    </location>
</feature>